<keyword evidence="7" id="KW-1185">Reference proteome</keyword>
<gene>
    <name evidence="6" type="ORF">GU243_03395</name>
</gene>
<evidence type="ECO:0000259" key="5">
    <source>
        <dbReference type="PROSITE" id="PS50931"/>
    </source>
</evidence>
<dbReference type="PRINTS" id="PR00039">
    <property type="entry name" value="HTHLYSR"/>
</dbReference>
<accession>A0A6P1NN43</accession>
<dbReference type="CDD" id="cd08414">
    <property type="entry name" value="PBP2_LTTR_aromatics_like"/>
    <property type="match status" value="1"/>
</dbReference>
<comment type="similarity">
    <text evidence="1">Belongs to the LysR transcriptional regulatory family.</text>
</comment>
<dbReference type="PROSITE" id="PS50931">
    <property type="entry name" value="HTH_LYSR"/>
    <property type="match status" value="1"/>
</dbReference>
<evidence type="ECO:0000256" key="1">
    <source>
        <dbReference type="ARBA" id="ARBA00009437"/>
    </source>
</evidence>
<dbReference type="Pfam" id="PF00126">
    <property type="entry name" value="HTH_1"/>
    <property type="match status" value="1"/>
</dbReference>
<dbReference type="Pfam" id="PF03466">
    <property type="entry name" value="LysR_substrate"/>
    <property type="match status" value="1"/>
</dbReference>
<evidence type="ECO:0000313" key="6">
    <source>
        <dbReference type="EMBL" id="QHK18962.1"/>
    </source>
</evidence>
<dbReference type="Proteomes" id="UP000464186">
    <property type="component" value="Chromosome"/>
</dbReference>
<dbReference type="PANTHER" id="PTHR30346:SF28">
    <property type="entry name" value="HTH-TYPE TRANSCRIPTIONAL REGULATOR CYNR"/>
    <property type="match status" value="1"/>
</dbReference>
<dbReference type="GO" id="GO:0003700">
    <property type="term" value="F:DNA-binding transcription factor activity"/>
    <property type="evidence" value="ECO:0007669"/>
    <property type="project" value="InterPro"/>
</dbReference>
<proteinExistence type="inferred from homology"/>
<dbReference type="GO" id="GO:0032993">
    <property type="term" value="C:protein-DNA complex"/>
    <property type="evidence" value="ECO:0007669"/>
    <property type="project" value="TreeGrafter"/>
</dbReference>
<dbReference type="EMBL" id="CP047898">
    <property type="protein sequence ID" value="QHK18962.1"/>
    <property type="molecule type" value="Genomic_DNA"/>
</dbReference>
<name>A0A6P1NN43_9MICC</name>
<dbReference type="GO" id="GO:0003677">
    <property type="term" value="F:DNA binding"/>
    <property type="evidence" value="ECO:0007669"/>
    <property type="project" value="UniProtKB-KW"/>
</dbReference>
<dbReference type="FunFam" id="1.10.10.10:FF:000001">
    <property type="entry name" value="LysR family transcriptional regulator"/>
    <property type="match status" value="1"/>
</dbReference>
<keyword evidence="4" id="KW-0804">Transcription</keyword>
<dbReference type="InterPro" id="IPR005119">
    <property type="entry name" value="LysR_subst-bd"/>
</dbReference>
<evidence type="ECO:0000256" key="3">
    <source>
        <dbReference type="ARBA" id="ARBA00023125"/>
    </source>
</evidence>
<reference evidence="6 7" key="1">
    <citation type="submission" date="2020-01" db="EMBL/GenBank/DDBJ databases">
        <title>Pseudarthrobacter psychrotolerans sp. nov., isolated from antarctic soil.</title>
        <authorList>
            <person name="Shin Y."/>
            <person name="Park W."/>
        </authorList>
    </citation>
    <scope>NUCLEOTIDE SEQUENCE [LARGE SCALE GENOMIC DNA]</scope>
    <source>
        <strain evidence="6 7">YJ56</strain>
    </source>
</reference>
<dbReference type="InterPro" id="IPR000847">
    <property type="entry name" value="LysR_HTH_N"/>
</dbReference>
<dbReference type="KEGG" id="psey:GU243_03395"/>
<evidence type="ECO:0000313" key="7">
    <source>
        <dbReference type="Proteomes" id="UP000464186"/>
    </source>
</evidence>
<evidence type="ECO:0000256" key="4">
    <source>
        <dbReference type="ARBA" id="ARBA00023163"/>
    </source>
</evidence>
<dbReference type="PANTHER" id="PTHR30346">
    <property type="entry name" value="TRANSCRIPTIONAL DUAL REGULATOR HCAR-RELATED"/>
    <property type="match status" value="1"/>
</dbReference>
<dbReference type="Gene3D" id="1.10.10.10">
    <property type="entry name" value="Winged helix-like DNA-binding domain superfamily/Winged helix DNA-binding domain"/>
    <property type="match status" value="1"/>
</dbReference>
<keyword evidence="2" id="KW-0805">Transcription regulation</keyword>
<dbReference type="InterPro" id="IPR036388">
    <property type="entry name" value="WH-like_DNA-bd_sf"/>
</dbReference>
<organism evidence="6 7">
    <name type="scientific">Pseudarthrobacter psychrotolerans</name>
    <dbReference type="NCBI Taxonomy" id="2697569"/>
    <lineage>
        <taxon>Bacteria</taxon>
        <taxon>Bacillati</taxon>
        <taxon>Actinomycetota</taxon>
        <taxon>Actinomycetes</taxon>
        <taxon>Micrococcales</taxon>
        <taxon>Micrococcaceae</taxon>
        <taxon>Pseudarthrobacter</taxon>
    </lineage>
</organism>
<keyword evidence="3" id="KW-0238">DNA-binding</keyword>
<dbReference type="AlphaFoldDB" id="A0A6P1NN43"/>
<evidence type="ECO:0000256" key="2">
    <source>
        <dbReference type="ARBA" id="ARBA00023015"/>
    </source>
</evidence>
<dbReference type="SUPFAM" id="SSF53850">
    <property type="entry name" value="Periplasmic binding protein-like II"/>
    <property type="match status" value="1"/>
</dbReference>
<dbReference type="InterPro" id="IPR036390">
    <property type="entry name" value="WH_DNA-bd_sf"/>
</dbReference>
<dbReference type="Gene3D" id="3.40.190.10">
    <property type="entry name" value="Periplasmic binding protein-like II"/>
    <property type="match status" value="2"/>
</dbReference>
<sequence>MELRQLRRFLVLAEELHFGKAAARLHIAQPALSQELKALEKALGLRLLDRTHNHVALTDAGRRLREEAVHIIEAHDAAAAAMEELRSPPLGTLKLGVAVGVAYPLLAELLSGLGSGENAPEVDVKPAAAREGVQKLLEGEFDAVFIHAVPPSDERLGVLTLDTEPMGVALPSGSPLSKLAAITPADLNGQALIWLQRDGDPDVRERVLGLLMDGGLIPGPHRWSPSIATTMSLVAAGLGVSFKTPHQVVPGDPPGVVWRPFAGVSLPMPTVLVWLLNSASPLTTRLVVHARRYVAKKS</sequence>
<feature type="domain" description="HTH lysR-type" evidence="5">
    <location>
        <begin position="1"/>
        <end position="58"/>
    </location>
</feature>
<dbReference type="SUPFAM" id="SSF46785">
    <property type="entry name" value="Winged helix' DNA-binding domain"/>
    <property type="match status" value="1"/>
</dbReference>
<protein>
    <submittedName>
        <fullName evidence="6">LysR family transcriptional regulator</fullName>
    </submittedName>
</protein>